<accession>A0A9J5ZH98</accession>
<keyword evidence="2" id="KW-1185">Reference proteome</keyword>
<dbReference type="AlphaFoldDB" id="A0A9J5ZH98"/>
<proteinExistence type="predicted"/>
<organism evidence="1 2">
    <name type="scientific">Solanum commersonii</name>
    <name type="common">Commerson's wild potato</name>
    <name type="synonym">Commerson's nightshade</name>
    <dbReference type="NCBI Taxonomy" id="4109"/>
    <lineage>
        <taxon>Eukaryota</taxon>
        <taxon>Viridiplantae</taxon>
        <taxon>Streptophyta</taxon>
        <taxon>Embryophyta</taxon>
        <taxon>Tracheophyta</taxon>
        <taxon>Spermatophyta</taxon>
        <taxon>Magnoliopsida</taxon>
        <taxon>eudicotyledons</taxon>
        <taxon>Gunneridae</taxon>
        <taxon>Pentapetalae</taxon>
        <taxon>asterids</taxon>
        <taxon>lamiids</taxon>
        <taxon>Solanales</taxon>
        <taxon>Solanaceae</taxon>
        <taxon>Solanoideae</taxon>
        <taxon>Solaneae</taxon>
        <taxon>Solanum</taxon>
    </lineage>
</organism>
<comment type="caution">
    <text evidence="1">The sequence shown here is derived from an EMBL/GenBank/DDBJ whole genome shotgun (WGS) entry which is preliminary data.</text>
</comment>
<name>A0A9J5ZH98_SOLCO</name>
<evidence type="ECO:0000313" key="1">
    <source>
        <dbReference type="EMBL" id="KAG5611192.1"/>
    </source>
</evidence>
<protein>
    <recommendedName>
        <fullName evidence="3">Cycloartenol synthase</fullName>
    </recommendedName>
</protein>
<evidence type="ECO:0008006" key="3">
    <source>
        <dbReference type="Google" id="ProtNLM"/>
    </source>
</evidence>
<dbReference type="Proteomes" id="UP000824120">
    <property type="component" value="Chromosome 4"/>
</dbReference>
<evidence type="ECO:0000313" key="2">
    <source>
        <dbReference type="Proteomes" id="UP000824120"/>
    </source>
</evidence>
<dbReference type="EMBL" id="JACXVP010000004">
    <property type="protein sequence ID" value="KAG5611192.1"/>
    <property type="molecule type" value="Genomic_DNA"/>
</dbReference>
<reference evidence="1 2" key="1">
    <citation type="submission" date="2020-09" db="EMBL/GenBank/DDBJ databases">
        <title>De no assembly of potato wild relative species, Solanum commersonii.</title>
        <authorList>
            <person name="Cho K."/>
        </authorList>
    </citation>
    <scope>NUCLEOTIDE SEQUENCE [LARGE SCALE GENOMIC DNA]</scope>
    <source>
        <strain evidence="1">LZ3.2</strain>
        <tissue evidence="1">Leaf</tissue>
    </source>
</reference>
<sequence>MWKLKVGEGGSPWLLTLNRHIGRQVWEFDPNLGSLEDLAEIEKLRTTITKLKDIDRRFSAIF</sequence>
<dbReference type="OrthoDB" id="21502at2759"/>
<gene>
    <name evidence="1" type="ORF">H5410_022473</name>
</gene>